<reference evidence="2" key="1">
    <citation type="submission" date="2016-10" db="EMBL/GenBank/DDBJ databases">
        <authorList>
            <person name="Varghese N."/>
            <person name="Submissions S."/>
        </authorList>
    </citation>
    <scope>NUCLEOTIDE SEQUENCE [LARGE SCALE GENOMIC DNA]</scope>
    <source>
        <strain evidence="2">IBRC-M 10043</strain>
    </source>
</reference>
<protein>
    <submittedName>
        <fullName evidence="1">Uncharacterized protein</fullName>
    </submittedName>
</protein>
<organism evidence="1 2">
    <name type="scientific">Halorientalis persicus</name>
    <dbReference type="NCBI Taxonomy" id="1367881"/>
    <lineage>
        <taxon>Archaea</taxon>
        <taxon>Methanobacteriati</taxon>
        <taxon>Methanobacteriota</taxon>
        <taxon>Stenosarchaea group</taxon>
        <taxon>Halobacteria</taxon>
        <taxon>Halobacteriales</taxon>
        <taxon>Haloarculaceae</taxon>
        <taxon>Halorientalis</taxon>
    </lineage>
</organism>
<dbReference type="EMBL" id="FOCX01000025">
    <property type="protein sequence ID" value="SEO96861.1"/>
    <property type="molecule type" value="Genomic_DNA"/>
</dbReference>
<gene>
    <name evidence="1" type="ORF">SAMN05216388_102511</name>
</gene>
<accession>A0A1H8U116</accession>
<keyword evidence="2" id="KW-1185">Reference proteome</keyword>
<dbReference type="AlphaFoldDB" id="A0A1H8U116"/>
<sequence>MYLRGKDSYTDRPPTPVTVSDTQLQFGAEWCLHTAREIVSDPSDVVCISKEHGGSLNIGLSSQSKAQIAHVGSIGAGTNTSSEEKYDFQLIRTFNTPKDLYIQTEEPRLDISDLRPGSLEEFSISY</sequence>
<proteinExistence type="predicted"/>
<name>A0A1H8U116_9EURY</name>
<evidence type="ECO:0000313" key="2">
    <source>
        <dbReference type="Proteomes" id="UP000198775"/>
    </source>
</evidence>
<dbReference type="Proteomes" id="UP000198775">
    <property type="component" value="Unassembled WGS sequence"/>
</dbReference>
<dbReference type="OrthoDB" id="350681at2157"/>
<dbReference type="RefSeq" id="WP_092663218.1">
    <property type="nucleotide sequence ID" value="NZ_FOCX01000025.1"/>
</dbReference>
<evidence type="ECO:0000313" key="1">
    <source>
        <dbReference type="EMBL" id="SEO96861.1"/>
    </source>
</evidence>